<dbReference type="Pfam" id="PF03078">
    <property type="entry name" value="ATHILA"/>
    <property type="match status" value="1"/>
</dbReference>
<feature type="region of interest" description="Disordered" evidence="2">
    <location>
        <begin position="237"/>
        <end position="270"/>
    </location>
</feature>
<keyword evidence="1" id="KW-0175">Coiled coil</keyword>
<keyword evidence="5" id="KW-1185">Reference proteome</keyword>
<dbReference type="OrthoDB" id="1743805at2759"/>
<accession>A0A5N6PWN9</accession>
<dbReference type="InterPro" id="IPR004312">
    <property type="entry name" value="ATHILA_Orf1_C"/>
</dbReference>
<evidence type="ECO:0000256" key="1">
    <source>
        <dbReference type="SAM" id="Coils"/>
    </source>
</evidence>
<gene>
    <name evidence="4" type="ORF">E3N88_05050</name>
</gene>
<dbReference type="EMBL" id="SZYD01000002">
    <property type="protein sequence ID" value="KAD7117782.1"/>
    <property type="molecule type" value="Genomic_DNA"/>
</dbReference>
<dbReference type="Proteomes" id="UP000326396">
    <property type="component" value="Linkage Group LG10"/>
</dbReference>
<evidence type="ECO:0000259" key="3">
    <source>
        <dbReference type="Pfam" id="PF03078"/>
    </source>
</evidence>
<reference evidence="4 5" key="1">
    <citation type="submission" date="2019-05" db="EMBL/GenBank/DDBJ databases">
        <title>Mikania micrantha, genome provides insights into the molecular mechanism of rapid growth.</title>
        <authorList>
            <person name="Liu B."/>
        </authorList>
    </citation>
    <scope>NUCLEOTIDE SEQUENCE [LARGE SCALE GENOMIC DNA]</scope>
    <source>
        <strain evidence="4">NLD-2019</strain>
        <tissue evidence="4">Leaf</tissue>
    </source>
</reference>
<name>A0A5N6PWN9_9ASTR</name>
<feature type="compositionally biased region" description="Low complexity" evidence="2">
    <location>
        <begin position="237"/>
        <end position="247"/>
    </location>
</feature>
<feature type="compositionally biased region" description="Pro residues" evidence="2">
    <location>
        <begin position="248"/>
        <end position="258"/>
    </location>
</feature>
<proteinExistence type="predicted"/>
<dbReference type="AlphaFoldDB" id="A0A5N6PWN9"/>
<comment type="caution">
    <text evidence="4">The sequence shown here is derived from an EMBL/GenBank/DDBJ whole genome shotgun (WGS) entry which is preliminary data.</text>
</comment>
<evidence type="ECO:0000313" key="4">
    <source>
        <dbReference type="EMBL" id="KAD7117782.1"/>
    </source>
</evidence>
<evidence type="ECO:0000313" key="5">
    <source>
        <dbReference type="Proteomes" id="UP000326396"/>
    </source>
</evidence>
<sequence>MGNQKAIDYDLLAELGQQERMTAIIGEDTPWSRLFEMTYAPQYRLITVEFLSTFRYRPRPHDFQPQPSQAQPAEVSFRLCGAAYHLSLAEFGSVLGLYTEEETHMPIYTTAIHTVDDAVVSAWWPRIGDDAFVRCARVTRIRDPLIRYLHRCIASSVTGRGMSQEWGTLQDLFFLYGACRYGGLSSSSFRSTDSAWHAYRADIPTGRASIFAPEGGHLAAGPNDLHYRDEDPMPVFQQAQPQPQQQPQQPPPPPPQPPHGEGEPHPDVPQQHPERVYRAVRLPARVEAMIQGIADSTQQLIQQHEHMQQQQLELTQQMLQIQQQQAQILQQQALIQQQQVEHSQRVAQSSEQLTRRVDRLEDLISWHVHVELRHAEGEGIQLPAVPMPRDYPPPPPPLP</sequence>
<organism evidence="4 5">
    <name type="scientific">Mikania micrantha</name>
    <name type="common">bitter vine</name>
    <dbReference type="NCBI Taxonomy" id="192012"/>
    <lineage>
        <taxon>Eukaryota</taxon>
        <taxon>Viridiplantae</taxon>
        <taxon>Streptophyta</taxon>
        <taxon>Embryophyta</taxon>
        <taxon>Tracheophyta</taxon>
        <taxon>Spermatophyta</taxon>
        <taxon>Magnoliopsida</taxon>
        <taxon>eudicotyledons</taxon>
        <taxon>Gunneridae</taxon>
        <taxon>Pentapetalae</taxon>
        <taxon>asterids</taxon>
        <taxon>campanulids</taxon>
        <taxon>Asterales</taxon>
        <taxon>Asteraceae</taxon>
        <taxon>Asteroideae</taxon>
        <taxon>Heliantheae alliance</taxon>
        <taxon>Eupatorieae</taxon>
        <taxon>Mikania</taxon>
    </lineage>
</organism>
<feature type="domain" description="Arabidopsis retrotransposon Orf1 C-terminal" evidence="3">
    <location>
        <begin position="12"/>
        <end position="162"/>
    </location>
</feature>
<feature type="compositionally biased region" description="Basic and acidic residues" evidence="2">
    <location>
        <begin position="260"/>
        <end position="270"/>
    </location>
</feature>
<feature type="coiled-coil region" evidence="1">
    <location>
        <begin position="307"/>
        <end position="341"/>
    </location>
</feature>
<evidence type="ECO:0000256" key="2">
    <source>
        <dbReference type="SAM" id="MobiDB-lite"/>
    </source>
</evidence>
<protein>
    <recommendedName>
        <fullName evidence="3">Arabidopsis retrotransposon Orf1 C-terminal domain-containing protein</fullName>
    </recommendedName>
</protein>